<protein>
    <recommendedName>
        <fullName evidence="2">RNA helicase</fullName>
        <ecNumber evidence="2">3.6.4.13</ecNumber>
    </recommendedName>
</protein>
<comment type="caution">
    <text evidence="15">The sequence shown here is derived from an EMBL/GenBank/DDBJ whole genome shotgun (WGS) entry which is preliminary data.</text>
</comment>
<dbReference type="OrthoDB" id="5600252at2759"/>
<keyword evidence="9" id="KW-0694">RNA-binding</keyword>
<dbReference type="Pfam" id="PF00271">
    <property type="entry name" value="Helicase_C"/>
    <property type="match status" value="1"/>
</dbReference>
<sequence length="1458" mass="162542">MAKKKKPAANPARGFATTSIASKAKVEKASDDTAAPPASPQKEPGKPSDMDASGPQISEKEVSTAPKQLHELSPEEMERQLERDELQLQVEQNGVKVRREAARQVSRALTDCRVLRSQAQSLNVKDWLSYPVIQQILALAKEDSQHDPQITSQGNEDAFTEDEMTIKLWTLREALSGFGIAYEHVDSALKTAMQKRLNYGDGPYLWGFPQSLEFLALISGNDILPAFDRQKVAVSQTQTPVDSDTETHTARQRPSPWMKMSVASDVASKTPSIASTEPTSTPDVSDVDSDLEPDELIPVYISLRVKLFLLQPDMNDQISSSKGKAKKQNLVASRSPLSPAAVKIQRQLAKIESDVLFDKREADAQWIARRNQLSRAASLRRKLDLPDPKAHLLDPLNDSSNVSSDAEAIGKEVGESNQGSANSDEEDLIGGMFLESGDTPNSTIEEDSTGNGTTVTLRDFGKFTGMSPRRIFEEACRARDSGSSISYKLVSPTTYSSRHSLTVFWTKAQDPAIQVNDVEVTQSSNWAKFTMVSIAASNPQQSEAFISVAALFALFSQSLKEEKVYMRLPVVWRDVWQEFATAEKERRDASDRQTIKNFRELIQTQRKNEEDEGIVLPHQLRTKRNGEQAKMTPSYQGDVQASEELQRTWSQRVSSPSYQHMLPVRSSLPIFGYRQEILAAIEANQVIILCGETGCGKSTQLPAYVLENELSKGNPCKIYCTEPRRISAISLAQRVSEELGEAKNEVGTGRSLIGYAIRLESHVGAATRLVYATVGIVLRMLESEQGLSDITHLVIDEVHERSIDTDFLLIIVKAMLTRRPKLRVILMSATVDALRFSTYLDGAPILTVPGRTFPVRTMYLEDAIELTKLTENGKEQQENDEDAELPEDDMKESKAALLESLQSYSASTRHTLSSTYDEYRIDFELIVRLIEEVASRADFNHFSKAFLVFLPGIAEIRELADILQEHPAFGADWLIYPLHSTIASDEQQQAFLVPPPGVRKVVLATNIAETGITIPDVTCVIDTGKHKEMRFDERRQLSRLLQAFISRSNAKQRRGRAGRVQDGLCFHLFTKYRHDNLMSENQTPEMLRLSLQDLIMRVKICKLGDIEETLAQALDPPQPKNVRKAIEALVEVDALTPSEDLTPFGQQLAKLPLDANLGKLCLLSCICSCLDVALTIAALLSSKSPFVTPFGARARADAARLAFKQGDSDLLTAYNAYVSWKRSCTSAGQSEFQFCRKNFLSPQNLSGIEDLKAQLLNALIDTGCVRLSSEDRQALSRYRYASRHRSFVPVPAEYNLNSGNHNFVNSVIAWALYPKILIRDGKGWRNIANNQSVSLHPTSVNKGISNAKFLSYYSILQSSSRYYNAHSTSLAQDFPLVLLAGSADFRLHAGVIIVDGNRLKFTVNDWKTMMAVKFLRTRLKEIVAARLKAPSKPLGRRLERWMEVIQTIFDAREAIDKK</sequence>
<dbReference type="FunFam" id="3.40.50.300:FF:000500">
    <property type="entry name" value="ATP-dependent RNA helicase DHX29"/>
    <property type="match status" value="1"/>
</dbReference>
<dbReference type="InterPro" id="IPR027417">
    <property type="entry name" value="P-loop_NTPase"/>
</dbReference>
<dbReference type="Proteomes" id="UP000799772">
    <property type="component" value="Unassembled WGS sequence"/>
</dbReference>
<dbReference type="PROSITE" id="PS51194">
    <property type="entry name" value="HELICASE_CTER"/>
    <property type="match status" value="1"/>
</dbReference>
<dbReference type="GO" id="GO:0016787">
    <property type="term" value="F:hydrolase activity"/>
    <property type="evidence" value="ECO:0007669"/>
    <property type="project" value="UniProtKB-KW"/>
</dbReference>
<evidence type="ECO:0000256" key="2">
    <source>
        <dbReference type="ARBA" id="ARBA00012552"/>
    </source>
</evidence>
<evidence type="ECO:0000256" key="6">
    <source>
        <dbReference type="ARBA" id="ARBA00022801"/>
    </source>
</evidence>
<dbReference type="InterPro" id="IPR007502">
    <property type="entry name" value="Helicase-assoc_dom"/>
</dbReference>
<name>A0A9P4M8T8_9PEZI</name>
<evidence type="ECO:0000313" key="16">
    <source>
        <dbReference type="Proteomes" id="UP000799772"/>
    </source>
</evidence>
<comment type="subcellular location">
    <subcellularLocation>
        <location evidence="1">Plastid</location>
        <location evidence="1">Chloroplast</location>
    </subcellularLocation>
</comment>
<evidence type="ECO:0000256" key="1">
    <source>
        <dbReference type="ARBA" id="ARBA00004229"/>
    </source>
</evidence>
<dbReference type="Gene3D" id="3.40.50.300">
    <property type="entry name" value="P-loop containing nucleotide triphosphate hydrolases"/>
    <property type="match status" value="2"/>
</dbReference>
<evidence type="ECO:0000256" key="3">
    <source>
        <dbReference type="ARBA" id="ARBA00022528"/>
    </source>
</evidence>
<dbReference type="PANTHER" id="PTHR18934:SF145">
    <property type="entry name" value="ATP-DEPENDENT RNA HELICASE DHX57-RELATED"/>
    <property type="match status" value="1"/>
</dbReference>
<dbReference type="EMBL" id="ML978123">
    <property type="protein sequence ID" value="KAF2101998.1"/>
    <property type="molecule type" value="Genomic_DNA"/>
</dbReference>
<dbReference type="FunFam" id="1.20.120.1080:FF:000002">
    <property type="entry name" value="Putative ATP-dependent RNA helicase DHX36"/>
    <property type="match status" value="1"/>
</dbReference>
<evidence type="ECO:0000256" key="11">
    <source>
        <dbReference type="ARBA" id="ARBA00047984"/>
    </source>
</evidence>
<accession>A0A9P4M8T8</accession>
<dbReference type="InterPro" id="IPR011709">
    <property type="entry name" value="DEAD-box_helicase_OB_fold"/>
</dbReference>
<dbReference type="GO" id="GO:0005524">
    <property type="term" value="F:ATP binding"/>
    <property type="evidence" value="ECO:0007669"/>
    <property type="project" value="UniProtKB-KW"/>
</dbReference>
<dbReference type="Pfam" id="PF21010">
    <property type="entry name" value="HA2_C"/>
    <property type="match status" value="1"/>
</dbReference>
<feature type="compositionally biased region" description="Basic and acidic residues" evidence="12">
    <location>
        <begin position="58"/>
        <end position="67"/>
    </location>
</feature>
<dbReference type="Gene3D" id="1.20.120.1080">
    <property type="match status" value="1"/>
</dbReference>
<comment type="catalytic activity">
    <reaction evidence="11">
        <text>ATP + H2O = ADP + phosphate + H(+)</text>
        <dbReference type="Rhea" id="RHEA:13065"/>
        <dbReference type="ChEBI" id="CHEBI:15377"/>
        <dbReference type="ChEBI" id="CHEBI:15378"/>
        <dbReference type="ChEBI" id="CHEBI:30616"/>
        <dbReference type="ChEBI" id="CHEBI:43474"/>
        <dbReference type="ChEBI" id="CHEBI:456216"/>
        <dbReference type="EC" id="3.6.4.13"/>
    </reaction>
</comment>
<dbReference type="SMART" id="SM00490">
    <property type="entry name" value="HELICc"/>
    <property type="match status" value="1"/>
</dbReference>
<proteinExistence type="predicted"/>
<dbReference type="PROSITE" id="PS51192">
    <property type="entry name" value="HELICASE_ATP_BIND_1"/>
    <property type="match status" value="1"/>
</dbReference>
<dbReference type="SMART" id="SM00847">
    <property type="entry name" value="HA2"/>
    <property type="match status" value="1"/>
</dbReference>
<keyword evidence="4" id="KW-0934">Plastid</keyword>
<evidence type="ECO:0000256" key="4">
    <source>
        <dbReference type="ARBA" id="ARBA00022640"/>
    </source>
</evidence>
<dbReference type="SUPFAM" id="SSF52540">
    <property type="entry name" value="P-loop containing nucleoside triphosphate hydrolases"/>
    <property type="match status" value="1"/>
</dbReference>
<dbReference type="InterPro" id="IPR011545">
    <property type="entry name" value="DEAD/DEAH_box_helicase_dom"/>
</dbReference>
<dbReference type="CDD" id="cd18791">
    <property type="entry name" value="SF2_C_RHA"/>
    <property type="match status" value="1"/>
</dbReference>
<dbReference type="InterPro" id="IPR014001">
    <property type="entry name" value="Helicase_ATP-bd"/>
</dbReference>
<dbReference type="EC" id="3.6.4.13" evidence="2"/>
<feature type="region of interest" description="Disordered" evidence="12">
    <location>
        <begin position="1"/>
        <end position="67"/>
    </location>
</feature>
<feature type="domain" description="Helicase C-terminal" evidence="14">
    <location>
        <begin position="925"/>
        <end position="1102"/>
    </location>
</feature>
<dbReference type="Pfam" id="PF00270">
    <property type="entry name" value="DEAD"/>
    <property type="match status" value="1"/>
</dbReference>
<reference evidence="15" key="1">
    <citation type="journal article" date="2020" name="Stud. Mycol.">
        <title>101 Dothideomycetes genomes: a test case for predicting lifestyles and emergence of pathogens.</title>
        <authorList>
            <person name="Haridas S."/>
            <person name="Albert R."/>
            <person name="Binder M."/>
            <person name="Bloem J."/>
            <person name="Labutti K."/>
            <person name="Salamov A."/>
            <person name="Andreopoulos B."/>
            <person name="Baker S."/>
            <person name="Barry K."/>
            <person name="Bills G."/>
            <person name="Bluhm B."/>
            <person name="Cannon C."/>
            <person name="Castanera R."/>
            <person name="Culley D."/>
            <person name="Daum C."/>
            <person name="Ezra D."/>
            <person name="Gonzalez J."/>
            <person name="Henrissat B."/>
            <person name="Kuo A."/>
            <person name="Liang C."/>
            <person name="Lipzen A."/>
            <person name="Lutzoni F."/>
            <person name="Magnuson J."/>
            <person name="Mondo S."/>
            <person name="Nolan M."/>
            <person name="Ohm R."/>
            <person name="Pangilinan J."/>
            <person name="Park H.-J."/>
            <person name="Ramirez L."/>
            <person name="Alfaro M."/>
            <person name="Sun H."/>
            <person name="Tritt A."/>
            <person name="Yoshinaga Y."/>
            <person name="Zwiers L.-H."/>
            <person name="Turgeon B."/>
            <person name="Goodwin S."/>
            <person name="Spatafora J."/>
            <person name="Crous P."/>
            <person name="Grigoriev I."/>
        </authorList>
    </citation>
    <scope>NUCLEOTIDE SEQUENCE</scope>
    <source>
        <strain evidence="15">CBS 133067</strain>
    </source>
</reference>
<dbReference type="CDD" id="cd17917">
    <property type="entry name" value="DEXHc_RHA-like"/>
    <property type="match status" value="1"/>
</dbReference>
<feature type="domain" description="Helicase ATP-binding" evidence="13">
    <location>
        <begin position="678"/>
        <end position="849"/>
    </location>
</feature>
<dbReference type="FunFam" id="3.40.50.300:FF:000819">
    <property type="entry name" value="ATP dependent RNA helicase, putative"/>
    <property type="match status" value="1"/>
</dbReference>
<keyword evidence="5" id="KW-0547">Nucleotide-binding</keyword>
<evidence type="ECO:0000259" key="13">
    <source>
        <dbReference type="PROSITE" id="PS51192"/>
    </source>
</evidence>
<keyword evidence="10" id="KW-0809">Transit peptide</keyword>
<keyword evidence="3" id="KW-0150">Chloroplast</keyword>
<evidence type="ECO:0000256" key="10">
    <source>
        <dbReference type="ARBA" id="ARBA00022946"/>
    </source>
</evidence>
<dbReference type="Pfam" id="PF07717">
    <property type="entry name" value="OB_NTP_bind"/>
    <property type="match status" value="1"/>
</dbReference>
<feature type="compositionally biased region" description="Polar residues" evidence="12">
    <location>
        <begin position="267"/>
        <end position="277"/>
    </location>
</feature>
<evidence type="ECO:0000313" key="15">
    <source>
        <dbReference type="EMBL" id="KAF2101998.1"/>
    </source>
</evidence>
<feature type="region of interest" description="Disordered" evidence="12">
    <location>
        <begin position="235"/>
        <end position="289"/>
    </location>
</feature>
<dbReference type="GO" id="GO:0003723">
    <property type="term" value="F:RNA binding"/>
    <property type="evidence" value="ECO:0007669"/>
    <property type="project" value="UniProtKB-KW"/>
</dbReference>
<evidence type="ECO:0000259" key="14">
    <source>
        <dbReference type="PROSITE" id="PS51194"/>
    </source>
</evidence>
<evidence type="ECO:0000256" key="12">
    <source>
        <dbReference type="SAM" id="MobiDB-lite"/>
    </source>
</evidence>
<keyword evidence="16" id="KW-1185">Reference proteome</keyword>
<feature type="region of interest" description="Disordered" evidence="12">
    <location>
        <begin position="388"/>
        <end position="424"/>
    </location>
</feature>
<organism evidence="15 16">
    <name type="scientific">Rhizodiscina lignyota</name>
    <dbReference type="NCBI Taxonomy" id="1504668"/>
    <lineage>
        <taxon>Eukaryota</taxon>
        <taxon>Fungi</taxon>
        <taxon>Dikarya</taxon>
        <taxon>Ascomycota</taxon>
        <taxon>Pezizomycotina</taxon>
        <taxon>Dothideomycetes</taxon>
        <taxon>Pleosporomycetidae</taxon>
        <taxon>Aulographales</taxon>
        <taxon>Rhizodiscinaceae</taxon>
        <taxon>Rhizodiscina</taxon>
    </lineage>
</organism>
<evidence type="ECO:0000256" key="8">
    <source>
        <dbReference type="ARBA" id="ARBA00022840"/>
    </source>
</evidence>
<dbReference type="GO" id="GO:0003724">
    <property type="term" value="F:RNA helicase activity"/>
    <property type="evidence" value="ECO:0007669"/>
    <property type="project" value="UniProtKB-EC"/>
</dbReference>
<dbReference type="InterPro" id="IPR001650">
    <property type="entry name" value="Helicase_C-like"/>
</dbReference>
<evidence type="ECO:0000256" key="9">
    <source>
        <dbReference type="ARBA" id="ARBA00022884"/>
    </source>
</evidence>
<evidence type="ECO:0000256" key="5">
    <source>
        <dbReference type="ARBA" id="ARBA00022741"/>
    </source>
</evidence>
<keyword evidence="6" id="KW-0378">Hydrolase</keyword>
<evidence type="ECO:0000256" key="7">
    <source>
        <dbReference type="ARBA" id="ARBA00022806"/>
    </source>
</evidence>
<gene>
    <name evidence="15" type="ORF">NA57DRAFT_34436</name>
</gene>
<dbReference type="SMART" id="SM00487">
    <property type="entry name" value="DEXDc"/>
    <property type="match status" value="1"/>
</dbReference>
<keyword evidence="7 15" id="KW-0347">Helicase</keyword>
<dbReference type="PANTHER" id="PTHR18934">
    <property type="entry name" value="ATP-DEPENDENT RNA HELICASE"/>
    <property type="match status" value="1"/>
</dbReference>
<keyword evidence="8" id="KW-0067">ATP-binding</keyword>